<protein>
    <submittedName>
        <fullName evidence="1">Uncharacterized protein</fullName>
    </submittedName>
</protein>
<keyword evidence="2" id="KW-1185">Reference proteome</keyword>
<dbReference type="EMBL" id="MF403008">
    <property type="protein sequence ID" value="AUZ95166.1"/>
    <property type="molecule type" value="Genomic_DNA"/>
</dbReference>
<organism evidence="1 2">
    <name type="scientific">Agrobacterium phage Atu_ph07</name>
    <dbReference type="NCBI Taxonomy" id="2024264"/>
    <lineage>
        <taxon>Viruses</taxon>
        <taxon>Duplodnaviria</taxon>
        <taxon>Heunggongvirae</taxon>
        <taxon>Uroviricota</taxon>
        <taxon>Caudoviricetes</taxon>
        <taxon>Polybotosvirus</taxon>
        <taxon>Polybotosvirus Atuph07</taxon>
    </lineage>
</organism>
<dbReference type="RefSeq" id="YP_009612072.1">
    <property type="nucleotide sequence ID" value="NC_042013.1"/>
</dbReference>
<reference evidence="1 2" key="1">
    <citation type="submission" date="2017-06" db="EMBL/GenBank/DDBJ databases">
        <authorList>
            <person name="Kim H.J."/>
            <person name="Triplett B.A."/>
        </authorList>
    </citation>
    <scope>NUCLEOTIDE SEQUENCE [LARGE SCALE GENOMIC DNA]</scope>
</reference>
<evidence type="ECO:0000313" key="1">
    <source>
        <dbReference type="EMBL" id="AUZ95166.1"/>
    </source>
</evidence>
<sequence>MQINNVNGFKKMKLINLLEHDVKGDKVTKSYDKLYHITDYTGVAHTVKTNTLNAQRQGYISVTYDDNVLVVGGRDHYHFRFIINGDVLNKYDGFYYTSWAKVSDGSKHWYDEKEIGVQTTAINPFSQFCEGFEILINVFSRSLIQWLFYKTESIRGIEALAIIKTKWKVPLYVNVDGRRPLTKEENDFLTECFKVRDLPFEEALRHLVQKFDIADHFGGKITTKKIDDTEIINTQLDKINDIVAGKKYKDINLSALEKTVYETLEKIDPNFKNTFNELKSKGIFSVHTKPVNWSILFKEISKDSEYSYIDEMVKEIKNSESFYNDPMYADFVKNASHARAGT</sequence>
<dbReference type="KEGG" id="vg:40088410"/>
<evidence type="ECO:0000313" key="2">
    <source>
        <dbReference type="Proteomes" id="UP000223025"/>
    </source>
</evidence>
<proteinExistence type="predicted"/>
<dbReference type="Proteomes" id="UP000223025">
    <property type="component" value="Segment"/>
</dbReference>
<accession>A0A2L0V069</accession>
<dbReference type="GeneID" id="40088410"/>
<name>A0A2L0V069_9CAUD</name>